<sequence length="72" mass="8046">MKQILISIVTLMVTIVTFIVGLLFIVPLGVIALLTGRAVLASKFKNTRRSEHDVIEGEYQDVTDQQQASMQR</sequence>
<dbReference type="RefSeq" id="WP_390194229.1">
    <property type="nucleotide sequence ID" value="NZ_JBHMEP010000004.1"/>
</dbReference>
<evidence type="ECO:0000313" key="3">
    <source>
        <dbReference type="Proteomes" id="UP001589645"/>
    </source>
</evidence>
<keyword evidence="1" id="KW-1133">Transmembrane helix</keyword>
<evidence type="ECO:0000313" key="2">
    <source>
        <dbReference type="EMBL" id="MFB9136202.1"/>
    </source>
</evidence>
<feature type="transmembrane region" description="Helical" evidence="1">
    <location>
        <begin position="6"/>
        <end position="35"/>
    </location>
</feature>
<accession>A0ABV5HQI0</accession>
<dbReference type="EMBL" id="JBHMEP010000004">
    <property type="protein sequence ID" value="MFB9136202.1"/>
    <property type="molecule type" value="Genomic_DNA"/>
</dbReference>
<organism evidence="2 3">
    <name type="scientific">Vibrio olivae</name>
    <dbReference type="NCBI Taxonomy" id="1243002"/>
    <lineage>
        <taxon>Bacteria</taxon>
        <taxon>Pseudomonadati</taxon>
        <taxon>Pseudomonadota</taxon>
        <taxon>Gammaproteobacteria</taxon>
        <taxon>Vibrionales</taxon>
        <taxon>Vibrionaceae</taxon>
        <taxon>Vibrio</taxon>
    </lineage>
</organism>
<keyword evidence="3" id="KW-1185">Reference proteome</keyword>
<proteinExistence type="predicted"/>
<comment type="caution">
    <text evidence="2">The sequence shown here is derived from an EMBL/GenBank/DDBJ whole genome shotgun (WGS) entry which is preliminary data.</text>
</comment>
<gene>
    <name evidence="2" type="ORF">ACFFUV_14610</name>
</gene>
<protein>
    <recommendedName>
        <fullName evidence="4">Hydroxylamine reductase</fullName>
    </recommendedName>
</protein>
<reference evidence="2 3" key="1">
    <citation type="submission" date="2024-09" db="EMBL/GenBank/DDBJ databases">
        <authorList>
            <person name="Sun Q."/>
            <person name="Mori K."/>
        </authorList>
    </citation>
    <scope>NUCLEOTIDE SEQUENCE [LARGE SCALE GENOMIC DNA]</scope>
    <source>
        <strain evidence="2 3">CECT 8064</strain>
    </source>
</reference>
<dbReference type="Proteomes" id="UP001589645">
    <property type="component" value="Unassembled WGS sequence"/>
</dbReference>
<evidence type="ECO:0000256" key="1">
    <source>
        <dbReference type="SAM" id="Phobius"/>
    </source>
</evidence>
<name>A0ABV5HQI0_9VIBR</name>
<keyword evidence="1" id="KW-0472">Membrane</keyword>
<evidence type="ECO:0008006" key="4">
    <source>
        <dbReference type="Google" id="ProtNLM"/>
    </source>
</evidence>
<keyword evidence="1" id="KW-0812">Transmembrane</keyword>